<accession>J4IC98</accession>
<protein>
    <submittedName>
        <fullName evidence="2">Uncharacterized protein</fullName>
    </submittedName>
</protein>
<dbReference type="STRING" id="599839.J4IC98"/>
<evidence type="ECO:0000256" key="1">
    <source>
        <dbReference type="SAM" id="Phobius"/>
    </source>
</evidence>
<keyword evidence="1" id="KW-0812">Transmembrane</keyword>
<dbReference type="EMBL" id="HE797222">
    <property type="protein sequence ID" value="CCM06036.1"/>
    <property type="molecule type" value="Genomic_DNA"/>
</dbReference>
<organism evidence="2 3">
    <name type="scientific">Fibroporia radiculosa</name>
    <dbReference type="NCBI Taxonomy" id="599839"/>
    <lineage>
        <taxon>Eukaryota</taxon>
        <taxon>Fungi</taxon>
        <taxon>Dikarya</taxon>
        <taxon>Basidiomycota</taxon>
        <taxon>Agaricomycotina</taxon>
        <taxon>Agaricomycetes</taxon>
        <taxon>Polyporales</taxon>
        <taxon>Fibroporiaceae</taxon>
        <taxon>Fibroporia</taxon>
    </lineage>
</organism>
<proteinExistence type="predicted"/>
<dbReference type="GeneID" id="24100947"/>
<evidence type="ECO:0000313" key="2">
    <source>
        <dbReference type="EMBL" id="CCM06036.1"/>
    </source>
</evidence>
<gene>
    <name evidence="2" type="ORF">FIBRA_08282</name>
</gene>
<name>J4IC98_9APHY</name>
<dbReference type="OrthoDB" id="258392at2759"/>
<evidence type="ECO:0000313" key="3">
    <source>
        <dbReference type="Proteomes" id="UP000006352"/>
    </source>
</evidence>
<keyword evidence="1" id="KW-1133">Transmembrane helix</keyword>
<dbReference type="Gene3D" id="3.40.50.1240">
    <property type="entry name" value="Phosphoglycerate mutase-like"/>
    <property type="match status" value="1"/>
</dbReference>
<dbReference type="AlphaFoldDB" id="J4IC98"/>
<dbReference type="RefSeq" id="XP_012185319.1">
    <property type="nucleotide sequence ID" value="XM_012329929.1"/>
</dbReference>
<dbReference type="InterPro" id="IPR029033">
    <property type="entry name" value="His_PPase_superfam"/>
</dbReference>
<reference evidence="2 3" key="1">
    <citation type="journal article" date="2012" name="Appl. Environ. Microbiol.">
        <title>Short-read sequencing for genomic analysis of the brown rot fungus Fibroporia radiculosa.</title>
        <authorList>
            <person name="Tang J.D."/>
            <person name="Perkins A.D."/>
            <person name="Sonstegard T.S."/>
            <person name="Schroeder S.G."/>
            <person name="Burgess S.C."/>
            <person name="Diehl S.V."/>
        </authorList>
    </citation>
    <scope>NUCLEOTIDE SEQUENCE [LARGE SCALE GENOMIC DNA]</scope>
    <source>
        <strain evidence="2 3">TFFH 294</strain>
    </source>
</reference>
<dbReference type="HOGENOM" id="CLU_023111_2_1_1"/>
<dbReference type="Proteomes" id="UP000006352">
    <property type="component" value="Unassembled WGS sequence"/>
</dbReference>
<keyword evidence="1" id="KW-0472">Membrane</keyword>
<dbReference type="InParanoid" id="J4IC98"/>
<dbReference type="SUPFAM" id="SSF53254">
    <property type="entry name" value="Phosphoglycerate mutase-like"/>
    <property type="match status" value="1"/>
</dbReference>
<feature type="transmembrane region" description="Helical" evidence="1">
    <location>
        <begin position="404"/>
        <end position="426"/>
    </location>
</feature>
<sequence length="459" mass="51005">MLHSEVIGAVVLACNGDRTAAYQDPITYEAGPTLTTPLGEVSSYQLYTQHFQSHEPTFNLQVQSYQLGAQLRDIYLDHDSPSRIFGVDADLVDFSQIHVIIKAGAEGPAAFSSGMGLLQGLFPPSTDHNILLSNGTKVVAPLGGYQYVPVETVDPSNDHSLESWIDCLAFEKHVKEVQESSEFMQATRASQQFFNVMQDFMVGRAASLENAYNLWDFVSTQRTHNMTYAYRLPPTLVEQARGWANFRENLIFSDPEPTGIGNSRTALSPIIGFLQDIAYNDEPLKLMIIEATYQPFISMFHMTGAVDALHALAGIPDFGSALVIELRQTQDADTRHALRFRFKNGTVKDFRTLEIFGHRDDIPLTEFIFRLETSIINTRDQWAKSCGVRSLLPELQGAAGRPDVVVKAGCGVALVCILTLALWLLYKAKFGSAKHLTYLELRDEEAAADLFPINIFDSP</sequence>
<keyword evidence="3" id="KW-1185">Reference proteome</keyword>